<keyword evidence="7 12" id="KW-0694">RNA-binding</keyword>
<dbReference type="EMBL" id="SNWI01000008">
    <property type="protein sequence ID" value="TDN98354.1"/>
    <property type="molecule type" value="Genomic_DNA"/>
</dbReference>
<keyword evidence="6" id="KW-0460">Magnesium</keyword>
<evidence type="ECO:0000256" key="2">
    <source>
        <dbReference type="ARBA" id="ARBA00022722"/>
    </source>
</evidence>
<dbReference type="InterPro" id="IPR028629">
    <property type="entry name" value="Cas9"/>
</dbReference>
<comment type="cofactor">
    <cofactor evidence="1">
        <name>Mg(2+)</name>
        <dbReference type="ChEBI" id="CHEBI:18420"/>
    </cofactor>
</comment>
<keyword evidence="10" id="KW-0464">Manganese</keyword>
<keyword evidence="4 12" id="KW-0255">Endonuclease</keyword>
<comment type="domain">
    <text evidence="12">Has 2 endonuclease domains. The discontinuous RuvC-like domain cleaves the target DNA noncomplementary to crRNA while the HNH nuclease domain cleaves the target DNA complementary to crRNA.</text>
</comment>
<dbReference type="RefSeq" id="WP_133466147.1">
    <property type="nucleotide sequence ID" value="NZ_SNWI01000008.1"/>
</dbReference>
<name>A0A4R6GUJ2_9BACT</name>
<evidence type="ECO:0000313" key="17">
    <source>
        <dbReference type="Proteomes" id="UP000294848"/>
    </source>
</evidence>
<comment type="subunit">
    <text evidence="11 12">Monomer. Binds crRNA and tracrRNA.</text>
</comment>
<dbReference type="InterPro" id="IPR003615">
    <property type="entry name" value="HNH_nuc"/>
</dbReference>
<feature type="region of interest" description="Disordered" evidence="14">
    <location>
        <begin position="46"/>
        <end position="68"/>
    </location>
</feature>
<evidence type="ECO:0000313" key="16">
    <source>
        <dbReference type="EMBL" id="TDN98354.1"/>
    </source>
</evidence>
<dbReference type="Proteomes" id="UP000294848">
    <property type="component" value="Unassembled WGS sequence"/>
</dbReference>
<sequence length="1542" mass="178052">MAKILGLDLGTNSIGWAVVDATLKNGKVEAYHSIIDSGVRIFPEGIEPTTIGQGDKEQSKNASRREHRQMRRQFYRKKIRKAKLLQVLIALNMCPLTQEGLDQWSKWKKSEKTEGKQFPKEPEFIEWLKLNPYELRAKALTEPISRTELGRIFYHFIQRRGFLSSRKGNEEGKIFEGKDHMSGIDQTRALMNGQTLGKTLYDISDKPGAKFSLKKDPEGNELRVRARYTQREMYVDEFLRIWEQQAKQLGLDQQKMPLQKTRFLKGSMESARNERKLKSYLSKYGHEHVHVIGNKVTTTEEIPLKEFLAGKIEILDGQLKFKSNESLLFWQRPLRSQKGLLDNCRFENKLPVIMGNGQFRKSKGEIITRSKKPCPLSHPEFELFRAYQFINNIKYGKGQRLTPDQRQVVMDLINSKDTNFNFELIPKALNLTYEKFNYDNDQKVAANPTIKKLKPLFSKEVWDTHYEEIWHCFHFFEDNDKLVAKLAKDYQLQAIDPEKIAKIRLKEGYSNVSLKAIRNINPFLEKGYPYSDAVVLGGIKNAFGKRWSFFQVDGFIERLEKDIIRILHEENKAGEAIQKIKDYLAEPVNSYGFAKDDPYFSQLYHHSQEVSEQEKQAKVPEVENLRNPIVQQALHEMRRLVNKLLVQYRETEPGFSFDRIHVEMGRNLKNNKTKRQELTRNIRDNEQRNDEARARLAEFGLRPTRDNLLRYLLYDEIQKHISGPVLCPYTKKVIKLSDLLGGSNTVQIEHMIPFSVSLDDSFGNKTLCEANFNRLKGEKTPYEFYLTNPDYKLWGINKYDNPEDGWKEIAERAFKILPYFKAKRFTSKKEFKTTEFIERQLNDSRYISRKAVELLSAICDDVRMLPGQVTAELRHLWGINNILNPIVGFEKFNPSVREQQRLPYYVVTDESNQVLAIERKTNERPTAQKNQLILTGQVNKNEFSSKYLSMKLDAPNLKDGSYWIVVNISEPHSFQPVFAQKPASSENQLVLKGRIEKQVFRNDTIGKNIKNTITENGAYWASFSITGKEFKLAEGKGKIKATGSKIALFGEIKNGEFSCHVYQCETNLPDGKYWVVLELDFEQVDYTQAVNPKPEASEKQIFSYATIDNEGLLAADPDPGYQTKSAQPAGRYYCLFNIKSVEPELYPLENEPPKPEKGQRLTEATVWVDKATGEIKYDPKKNREDHRHHAIDAITVALTEQGFLQRLSTHHAKEENAKRGLDNTEKFPEPWSGFAEDVKKVAESILISHKQNNKVLTKISKTITKNGKQYKSVGFAARGQLHKETVFGKRQAPGQSTESYHIRKPIVGLKDKKQINKIVDDTIRQLILDHLKNNCGVDISKPNFSVPKDAFFQDGQARLFLPNRKGGEPVPIKKVRMREVVSNAEPLKKDVNQYINPRNNHHILVYEQEDSSLDKDVVSFLKVVERKLKGQPIYQLPPEGESIVCTFETNDMFLLGLTEDEYDVYRDDKAELSNYLYRVQKIAGGSYFLEICFRNHTDSRKDQDAKPDYKYIKGFGSGTTGWHTLNPIKVTIDSLGHIKRIK</sequence>
<protein>
    <recommendedName>
        <fullName evidence="12">CRISPR-associated endonuclease Cas9</fullName>
        <ecNumber evidence="12">3.1.-.-</ecNumber>
    </recommendedName>
</protein>
<dbReference type="Pfam" id="PF18541">
    <property type="entry name" value="RuvC_III"/>
    <property type="match status" value="2"/>
</dbReference>
<evidence type="ECO:0000259" key="15">
    <source>
        <dbReference type="PROSITE" id="PS51749"/>
    </source>
</evidence>
<evidence type="ECO:0000256" key="11">
    <source>
        <dbReference type="ARBA" id="ARBA00046380"/>
    </source>
</evidence>
<comment type="similarity">
    <text evidence="12">Belongs to the CRISPR-associated Cas9 family.</text>
</comment>
<comment type="caution">
    <text evidence="16">The sequence shown here is derived from an EMBL/GenBank/DDBJ whole genome shotgun (WGS) entry which is preliminary data.</text>
</comment>
<dbReference type="NCBIfam" id="TIGR01865">
    <property type="entry name" value="cas_Csn1"/>
    <property type="match status" value="1"/>
</dbReference>
<dbReference type="GO" id="GO:0016787">
    <property type="term" value="F:hydrolase activity"/>
    <property type="evidence" value="ECO:0007669"/>
    <property type="project" value="UniProtKB-KW"/>
</dbReference>
<dbReference type="GO" id="GO:0046872">
    <property type="term" value="F:metal ion binding"/>
    <property type="evidence" value="ECO:0007669"/>
    <property type="project" value="UniProtKB-UniRule"/>
</dbReference>
<evidence type="ECO:0000256" key="10">
    <source>
        <dbReference type="ARBA" id="ARBA00023211"/>
    </source>
</evidence>
<dbReference type="GO" id="GO:0003723">
    <property type="term" value="F:RNA binding"/>
    <property type="evidence" value="ECO:0007669"/>
    <property type="project" value="UniProtKB-UniRule"/>
</dbReference>
<feature type="coiled-coil region" evidence="13">
    <location>
        <begin position="668"/>
        <end position="695"/>
    </location>
</feature>
<accession>A0A4R6GUJ2</accession>
<proteinExistence type="inferred from homology"/>
<evidence type="ECO:0000256" key="9">
    <source>
        <dbReference type="ARBA" id="ARBA00023125"/>
    </source>
</evidence>
<feature type="active site" description="Proton acceptor for HNH nuclease domain" evidence="12">
    <location>
        <position position="750"/>
    </location>
</feature>
<dbReference type="PROSITE" id="PS51749">
    <property type="entry name" value="HNH_CAS9"/>
    <property type="match status" value="1"/>
</dbReference>
<reference evidence="16 17" key="1">
    <citation type="submission" date="2019-03" db="EMBL/GenBank/DDBJ databases">
        <title>Freshwater and sediment microbial communities from various areas in North America, analyzing microbe dynamics in response to fracking.</title>
        <authorList>
            <person name="Lamendella R."/>
        </authorList>
    </citation>
    <scope>NUCLEOTIDE SEQUENCE [LARGE SCALE GENOMIC DNA]</scope>
    <source>
        <strain evidence="16 17">114D</strain>
    </source>
</reference>
<feature type="active site" description="For RuvC-like nuclease domain" evidence="12">
    <location>
        <position position="8"/>
    </location>
</feature>
<dbReference type="InterPro" id="IPR033114">
    <property type="entry name" value="HNH_CAS9"/>
</dbReference>
<evidence type="ECO:0000256" key="14">
    <source>
        <dbReference type="SAM" id="MobiDB-lite"/>
    </source>
</evidence>
<keyword evidence="3" id="KW-0479">Metal-binding</keyword>
<dbReference type="HAMAP" id="MF_01480">
    <property type="entry name" value="Cas9"/>
    <property type="match status" value="1"/>
</dbReference>
<keyword evidence="9 12" id="KW-0238">DNA-binding</keyword>
<dbReference type="EC" id="3.1.-.-" evidence="12"/>
<evidence type="ECO:0000256" key="8">
    <source>
        <dbReference type="ARBA" id="ARBA00023118"/>
    </source>
</evidence>
<evidence type="ECO:0000256" key="4">
    <source>
        <dbReference type="ARBA" id="ARBA00022759"/>
    </source>
</evidence>
<keyword evidence="8 12" id="KW-0051">Antiviral defense</keyword>
<dbReference type="Pfam" id="PF13395">
    <property type="entry name" value="HNH_4"/>
    <property type="match status" value="1"/>
</dbReference>
<keyword evidence="2 12" id="KW-0540">Nuclease</keyword>
<comment type="caution">
    <text evidence="12">Lacks conserved residue(s) required for the propagation of feature annotation.</text>
</comment>
<dbReference type="Gene3D" id="3.30.420.10">
    <property type="entry name" value="Ribonuclease H-like superfamily/Ribonuclease H"/>
    <property type="match status" value="4"/>
</dbReference>
<evidence type="ECO:0000256" key="13">
    <source>
        <dbReference type="SAM" id="Coils"/>
    </source>
</evidence>
<organism evidence="16 17">
    <name type="scientific">Sunxiuqinia elliptica</name>
    <dbReference type="NCBI Taxonomy" id="655355"/>
    <lineage>
        <taxon>Bacteria</taxon>
        <taxon>Pseudomonadati</taxon>
        <taxon>Bacteroidota</taxon>
        <taxon>Bacteroidia</taxon>
        <taxon>Marinilabiliales</taxon>
        <taxon>Prolixibacteraceae</taxon>
        <taxon>Sunxiuqinia</taxon>
    </lineage>
</organism>
<keyword evidence="5 12" id="KW-0378">Hydrolase</keyword>
<dbReference type="GO" id="GO:0051607">
    <property type="term" value="P:defense response to virus"/>
    <property type="evidence" value="ECO:0007669"/>
    <property type="project" value="UniProtKB-UniRule"/>
</dbReference>
<evidence type="ECO:0000256" key="7">
    <source>
        <dbReference type="ARBA" id="ARBA00022884"/>
    </source>
</evidence>
<evidence type="ECO:0000256" key="6">
    <source>
        <dbReference type="ARBA" id="ARBA00022842"/>
    </source>
</evidence>
<comment type="function">
    <text evidence="12">CRISPR (clustered regularly interspaced short palindromic repeat) is an adaptive immune system that provides protection against mobile genetic elements (viruses, transposable elements and conjugative plasmids). CRISPR clusters contain spacers, sequences complementary to antecedent mobile elements, and target invading nucleic acids. CRISPR clusters are transcribed and processed into CRISPR RNA (crRNA). In type II CRISPR systems correct processing of pre-crRNA requires a trans-encoded small RNA (tracrRNA), endogenous ribonuclease 3 (rnc) and this protein. The tracrRNA serves as a guide for ribonuclease 3-aided processing of pre-crRNA. Subsequently Cas9/crRNA/tracrRNA endonucleolytically cleaves linear or circular dsDNA target complementary to the spacer; Cas9 is inactive in the absence of the 2 guide RNAs (gRNA). Cas9 recognizes the protospacer adjacent motif (PAM) in the CRISPR repeat sequences to help distinguish self versus nonself, as targets within the bacterial CRISPR locus do not have PAMs. PAM recognition is also required for catalytic activity.</text>
</comment>
<keyword evidence="13" id="KW-0175">Coiled coil</keyword>
<feature type="domain" description="HNH Cas9-type" evidence="15">
    <location>
        <begin position="671"/>
        <end position="841"/>
    </location>
</feature>
<evidence type="ECO:0000256" key="1">
    <source>
        <dbReference type="ARBA" id="ARBA00001946"/>
    </source>
</evidence>
<dbReference type="GO" id="GO:0003677">
    <property type="term" value="F:DNA binding"/>
    <property type="evidence" value="ECO:0007669"/>
    <property type="project" value="UniProtKB-UniRule"/>
</dbReference>
<evidence type="ECO:0000256" key="5">
    <source>
        <dbReference type="ARBA" id="ARBA00022801"/>
    </source>
</evidence>
<evidence type="ECO:0000256" key="3">
    <source>
        <dbReference type="ARBA" id="ARBA00022723"/>
    </source>
</evidence>
<dbReference type="GO" id="GO:0043571">
    <property type="term" value="P:maintenance of CRISPR repeat elements"/>
    <property type="evidence" value="ECO:0007669"/>
    <property type="project" value="UniProtKB-UniRule"/>
</dbReference>
<dbReference type="OrthoDB" id="9777169at2"/>
<dbReference type="InterPro" id="IPR036397">
    <property type="entry name" value="RNaseH_sf"/>
</dbReference>
<dbReference type="InterPro" id="IPR041383">
    <property type="entry name" value="RuvC_III"/>
</dbReference>
<evidence type="ECO:0000256" key="12">
    <source>
        <dbReference type="HAMAP-Rule" id="MF_01480"/>
    </source>
</evidence>
<gene>
    <name evidence="12" type="primary">cas9</name>
    <name evidence="16" type="ORF">DET52_108141</name>
</gene>
<dbReference type="GO" id="GO:0004519">
    <property type="term" value="F:endonuclease activity"/>
    <property type="evidence" value="ECO:0007669"/>
    <property type="project" value="UniProtKB-UniRule"/>
</dbReference>